<dbReference type="AlphaFoldDB" id="A0A103DYV2"/>
<evidence type="ECO:0000313" key="2">
    <source>
        <dbReference type="Proteomes" id="UP000062788"/>
    </source>
</evidence>
<reference evidence="1 2" key="1">
    <citation type="submission" date="2015-11" db="EMBL/GenBank/DDBJ databases">
        <title>Expanding the genomic diversity of Burkholderia species for the development of highly accurate diagnostics.</title>
        <authorList>
            <person name="Sahl J."/>
            <person name="Keim P."/>
            <person name="Wagner D."/>
        </authorList>
    </citation>
    <scope>NUCLEOTIDE SEQUENCE [LARGE SCALE GENOMIC DNA]</scope>
    <source>
        <strain evidence="1 2">TSV85</strain>
    </source>
</reference>
<gene>
    <name evidence="1" type="ORF">WS67_18330</name>
</gene>
<evidence type="ECO:0000313" key="1">
    <source>
        <dbReference type="EMBL" id="KVE25235.1"/>
    </source>
</evidence>
<comment type="caution">
    <text evidence="1">The sequence shown here is derived from an EMBL/GenBank/DDBJ whole genome shotgun (WGS) entry which is preliminary data.</text>
</comment>
<name>A0A103DYV2_9BURK</name>
<protein>
    <submittedName>
        <fullName evidence="1">Uncharacterized protein</fullName>
    </submittedName>
</protein>
<dbReference type="OrthoDB" id="8561916at2"/>
<organism evidence="1 2">
    <name type="scientific">Burkholderia singularis</name>
    <dbReference type="NCBI Taxonomy" id="1503053"/>
    <lineage>
        <taxon>Bacteria</taxon>
        <taxon>Pseudomonadati</taxon>
        <taxon>Pseudomonadota</taxon>
        <taxon>Betaproteobacteria</taxon>
        <taxon>Burkholderiales</taxon>
        <taxon>Burkholderiaceae</taxon>
        <taxon>Burkholderia</taxon>
        <taxon>pseudomallei group</taxon>
    </lineage>
</organism>
<dbReference type="Proteomes" id="UP000062788">
    <property type="component" value="Unassembled WGS sequence"/>
</dbReference>
<sequence>METTVHDLAGRIDPPVMTTFARTAYGFRYAERGARQAIIQKMARVVSGLRAVLLLLEHGYIQEQAVVCRMVDEACEDVSFLALGLIFEETDLHRQFLEEFFLEDFEDADRPHETRIKRPSIRRSRIHAYLSSNPAEGSNPSGGVAAMQAIHKTNSGFVHGASPHLMEMYGGQPSRFHMEGMRGTPFWSDHAADVWNYMYRAIISFAMAARAFGDDALFAKIHAYSKDFEKSEPR</sequence>
<accession>A0A103DYV2</accession>
<keyword evidence="2" id="KW-1185">Reference proteome</keyword>
<dbReference type="EMBL" id="LOWA01000042">
    <property type="protein sequence ID" value="KVE25235.1"/>
    <property type="molecule type" value="Genomic_DNA"/>
</dbReference>
<proteinExistence type="predicted"/>